<dbReference type="Gene3D" id="3.30.310.160">
    <property type="entry name" value="YycH protein, domain 2"/>
    <property type="match status" value="1"/>
</dbReference>
<comment type="caution">
    <text evidence="2">The sequence shown here is derived from an EMBL/GenBank/DDBJ whole genome shotgun (WGS) entry which is preliminary data.</text>
</comment>
<evidence type="ECO:0000313" key="3">
    <source>
        <dbReference type="Proteomes" id="UP000823485"/>
    </source>
</evidence>
<dbReference type="CDD" id="cd15787">
    <property type="entry name" value="YycH_N"/>
    <property type="match status" value="1"/>
</dbReference>
<sequence>MNYENMKSFLLFFLVLTSVVLTWNLWTYQPKYEFSEEKNVHEVSISDPKDVADLIKPVGVLFHFQKDHYGTGKDEHIDQLLAELNGWTFYDFSDPVVYSPTQIRKLSESGENIEIIFPDLVPFDVYKRVLRFESNNLPYGAFNRIVIRLDSEKQEDGSVYFISTKDGKVYESHVNHDQLVSLFNHLEKSKTKYDAYQAYNLPDGRIKFLPSEQIEVPRYKYYSDYIEPESFKNALFKDPDYVRRDSITDGAKYTDGTSLMTVDYLTNMFFYVNPSQTINTRIKSEDMNVLERSINFVNEHAGWTDNYRYLSMDPYDKNIKFLLFIKGYPVFSQEGMTKMELTWGKEEIYQYERPYFILDIPLPAPKVVTLPSGKEAMDELLSNPDIKVDLIQEFIIGYGLVKDPENPKLLTLEPSWYYLYAGSWLRLDTEEIKGE</sequence>
<dbReference type="InterPro" id="IPR042274">
    <property type="entry name" value="YycH/YycI_2"/>
</dbReference>
<dbReference type="Proteomes" id="UP000823485">
    <property type="component" value="Unassembled WGS sequence"/>
</dbReference>
<dbReference type="Gene3D" id="3.10.450.310">
    <property type="match status" value="1"/>
</dbReference>
<keyword evidence="3" id="KW-1185">Reference proteome</keyword>
<dbReference type="InterPro" id="IPR009996">
    <property type="entry name" value="YycH"/>
</dbReference>
<accession>A0ABS2RE16</accession>
<protein>
    <submittedName>
        <fullName evidence="2">Regulatory protein YycH of two-component signal transduction system YycFG</fullName>
    </submittedName>
</protein>
<evidence type="ECO:0000313" key="2">
    <source>
        <dbReference type="EMBL" id="MBM7716836.1"/>
    </source>
</evidence>
<dbReference type="Pfam" id="PF07435">
    <property type="entry name" value="YycH"/>
    <property type="match status" value="1"/>
</dbReference>
<dbReference type="RefSeq" id="WP_205180059.1">
    <property type="nucleotide sequence ID" value="NZ_JAFBFH010000033.1"/>
</dbReference>
<proteinExistence type="predicted"/>
<dbReference type="EMBL" id="JAFBFH010000033">
    <property type="protein sequence ID" value="MBM7716836.1"/>
    <property type="molecule type" value="Genomic_DNA"/>
</dbReference>
<gene>
    <name evidence="2" type="ORF">JOC94_003860</name>
</gene>
<feature type="domain" description="Regulatory protein YycH" evidence="1">
    <location>
        <begin position="4"/>
        <end position="427"/>
    </location>
</feature>
<evidence type="ECO:0000259" key="1">
    <source>
        <dbReference type="Pfam" id="PF07435"/>
    </source>
</evidence>
<reference evidence="2 3" key="1">
    <citation type="submission" date="2021-01" db="EMBL/GenBank/DDBJ databases">
        <title>Genomic Encyclopedia of Type Strains, Phase IV (KMG-IV): sequencing the most valuable type-strain genomes for metagenomic binning, comparative biology and taxonomic classification.</title>
        <authorList>
            <person name="Goeker M."/>
        </authorList>
    </citation>
    <scope>NUCLEOTIDE SEQUENCE [LARGE SCALE GENOMIC DNA]</scope>
    <source>
        <strain evidence="2 3">DSM 105453</strain>
    </source>
</reference>
<name>A0ABS2RE16_9BACI</name>
<organism evidence="2 3">
    <name type="scientific">Siminovitchia thermophila</name>
    <dbReference type="NCBI Taxonomy" id="1245522"/>
    <lineage>
        <taxon>Bacteria</taxon>
        <taxon>Bacillati</taxon>
        <taxon>Bacillota</taxon>
        <taxon>Bacilli</taxon>
        <taxon>Bacillales</taxon>
        <taxon>Bacillaceae</taxon>
        <taxon>Siminovitchia</taxon>
    </lineage>
</organism>